<comment type="similarity">
    <text evidence="1 4">Belongs to the pseudouridine synthase RsuA family.</text>
</comment>
<dbReference type="InterPro" id="IPR018496">
    <property type="entry name" value="PsdUridine_synth_RsuA/RluB_CS"/>
</dbReference>
<evidence type="ECO:0000259" key="6">
    <source>
        <dbReference type="SMART" id="SM00363"/>
    </source>
</evidence>
<dbReference type="CDD" id="cd02870">
    <property type="entry name" value="PseudoU_synth_RsuA_like"/>
    <property type="match status" value="1"/>
</dbReference>
<dbReference type="InterPro" id="IPR000748">
    <property type="entry name" value="PsdUridine_synth_RsuA/RluB/E/F"/>
</dbReference>
<feature type="compositionally biased region" description="Basic and acidic residues" evidence="5">
    <location>
        <begin position="1"/>
        <end position="13"/>
    </location>
</feature>
<keyword evidence="3" id="KW-0694">RNA-binding</keyword>
<dbReference type="STRING" id="553175.POREN0001_0070"/>
<gene>
    <name evidence="7" type="primary">rluB</name>
    <name evidence="7" type="ORF">POREN0001_0070</name>
</gene>
<reference evidence="7 8" key="1">
    <citation type="submission" date="2009-04" db="EMBL/GenBank/DDBJ databases">
        <authorList>
            <person name="Sebastian Y."/>
            <person name="Madupu R."/>
            <person name="Durkin A.S."/>
            <person name="Torralba M."/>
            <person name="Methe B."/>
            <person name="Sutton G.G."/>
            <person name="Strausberg R.L."/>
            <person name="Nelson K.E."/>
        </authorList>
    </citation>
    <scope>NUCLEOTIDE SEQUENCE [LARGE SCALE GENOMIC DNA]</scope>
    <source>
        <strain evidence="8">ATCC 35406 / BCRC 14492 / JCM 8526 / NCTC 13058 / HG 370</strain>
    </source>
</reference>
<dbReference type="InterPro" id="IPR020094">
    <property type="entry name" value="TruA/RsuA/RluB/E/F_N"/>
</dbReference>
<evidence type="ECO:0000256" key="5">
    <source>
        <dbReference type="SAM" id="MobiDB-lite"/>
    </source>
</evidence>
<keyword evidence="2 4" id="KW-0413">Isomerase</keyword>
<dbReference type="GO" id="GO:0000455">
    <property type="term" value="P:enzyme-directed rRNA pseudouridine synthesis"/>
    <property type="evidence" value="ECO:0007669"/>
    <property type="project" value="UniProtKB-ARBA"/>
</dbReference>
<evidence type="ECO:0000313" key="8">
    <source>
        <dbReference type="Proteomes" id="UP000004295"/>
    </source>
</evidence>
<evidence type="ECO:0000256" key="2">
    <source>
        <dbReference type="ARBA" id="ARBA00023235"/>
    </source>
</evidence>
<feature type="region of interest" description="Disordered" evidence="5">
    <location>
        <begin position="126"/>
        <end position="216"/>
    </location>
</feature>
<dbReference type="FunFam" id="3.10.290.10:FF:000003">
    <property type="entry name" value="Pseudouridine synthase"/>
    <property type="match status" value="1"/>
</dbReference>
<dbReference type="SMART" id="SM00363">
    <property type="entry name" value="S4"/>
    <property type="match status" value="1"/>
</dbReference>
<feature type="compositionally biased region" description="Basic residues" evidence="5">
    <location>
        <begin position="142"/>
        <end position="152"/>
    </location>
</feature>
<dbReference type="InterPro" id="IPR006145">
    <property type="entry name" value="PsdUridine_synth_RsuA/RluA"/>
</dbReference>
<protein>
    <recommendedName>
        <fullName evidence="4">Pseudouridine synthase</fullName>
        <ecNumber evidence="4">5.4.99.-</ecNumber>
    </recommendedName>
</protein>
<dbReference type="Pfam" id="PF01479">
    <property type="entry name" value="S4"/>
    <property type="match status" value="1"/>
</dbReference>
<dbReference type="RefSeq" id="WP_004334033.1">
    <property type="nucleotide sequence ID" value="NZ_ACNN01000025.1"/>
</dbReference>
<dbReference type="InterPro" id="IPR036986">
    <property type="entry name" value="S4_RNA-bd_sf"/>
</dbReference>
<feature type="compositionally biased region" description="Basic and acidic residues" evidence="5">
    <location>
        <begin position="153"/>
        <end position="166"/>
    </location>
</feature>
<dbReference type="NCBIfam" id="TIGR00093">
    <property type="entry name" value="pseudouridine synthase"/>
    <property type="match status" value="1"/>
</dbReference>
<dbReference type="GO" id="GO:0120159">
    <property type="term" value="F:rRNA pseudouridine synthase activity"/>
    <property type="evidence" value="ECO:0007669"/>
    <property type="project" value="UniProtKB-ARBA"/>
</dbReference>
<dbReference type="Proteomes" id="UP000004295">
    <property type="component" value="Unassembled WGS sequence"/>
</dbReference>
<dbReference type="PANTHER" id="PTHR47683:SF2">
    <property type="entry name" value="RNA-BINDING S4 DOMAIN-CONTAINING PROTEIN"/>
    <property type="match status" value="1"/>
</dbReference>
<dbReference type="SUPFAM" id="SSF55120">
    <property type="entry name" value="Pseudouridine synthase"/>
    <property type="match status" value="1"/>
</dbReference>
<keyword evidence="8" id="KW-1185">Reference proteome</keyword>
<feature type="compositionally biased region" description="Basic residues" evidence="5">
    <location>
        <begin position="194"/>
        <end position="204"/>
    </location>
</feature>
<evidence type="ECO:0000256" key="1">
    <source>
        <dbReference type="ARBA" id="ARBA00008348"/>
    </source>
</evidence>
<dbReference type="InterPro" id="IPR020103">
    <property type="entry name" value="PsdUridine_synth_cat_dom_sf"/>
</dbReference>
<dbReference type="InterPro" id="IPR042092">
    <property type="entry name" value="PsdUridine_s_RsuA/RluB/E/F_cat"/>
</dbReference>
<dbReference type="Gene3D" id="3.30.70.1560">
    <property type="entry name" value="Alpha-L RNA-binding motif"/>
    <property type="match status" value="1"/>
</dbReference>
<dbReference type="PANTHER" id="PTHR47683">
    <property type="entry name" value="PSEUDOURIDINE SYNTHASE FAMILY PROTEIN-RELATED"/>
    <property type="match status" value="1"/>
</dbReference>
<evidence type="ECO:0000256" key="4">
    <source>
        <dbReference type="RuleBase" id="RU003887"/>
    </source>
</evidence>
<dbReference type="GeneID" id="93365715"/>
<dbReference type="Gene3D" id="3.30.70.580">
    <property type="entry name" value="Pseudouridine synthase I, catalytic domain, N-terminal subdomain"/>
    <property type="match status" value="1"/>
</dbReference>
<feature type="region of interest" description="Disordered" evidence="5">
    <location>
        <begin position="1"/>
        <end position="108"/>
    </location>
</feature>
<dbReference type="eggNOG" id="COG1187">
    <property type="taxonomic scope" value="Bacteria"/>
</dbReference>
<evidence type="ECO:0000256" key="3">
    <source>
        <dbReference type="PROSITE-ProRule" id="PRU00182"/>
    </source>
</evidence>
<sequence>MENKDSIESEEKALQNSEKSSAEAAPEKEQEATASESKVSNNETPTKTNTGGRKRTRTRISQTTDRKSCILVSTDEDKRGSASIISRNNDASRAVAQQKESNNDEDWDISLEGMFDKLSREADEVIGRTMQMLEQDEPVRTSSHRPTHHVRDRRSSQEGGREDDRPIYPFERQKKRHNAEPLDEKAQHAGQSPKGKKKKKKKIQRRPEEVISYPEMPVDPKTPLRLNKFLASSGVCSRRVADQLIVDGHVSVNGEIVTQLGKHVTREDFISVDGKPVSIEKKIYVLLNKPRNCVTTSSDPEKRLTAIDLVRNACNERIYPVGRLDRNTTGLLLLTNDGDLAAKLMHPKYEKKKIYQVTLDKPVSVEHMQQIASGIELEDGEIHADAISYVDENNLAIVGIEIHSGRNRIVRRIFKHLGYRVYKLDRVYFAGLTKKDLPRGRWRYLTEDEVRNLRHDFYE</sequence>
<comment type="caution">
    <text evidence="7">The sequence shown here is derived from an EMBL/GenBank/DDBJ whole genome shotgun (WGS) entry which is preliminary data.</text>
</comment>
<dbReference type="PROSITE" id="PS50889">
    <property type="entry name" value="S4"/>
    <property type="match status" value="1"/>
</dbReference>
<organism evidence="7 8">
    <name type="scientific">Porphyromonas endodontalis (strain ATCC 35406 / DSM 24491 / JCM 8526 / CCUG 16442 / BCRC 14492 / NCTC 13058 / HG 370)</name>
    <name type="common">Bacteroides endodontalis</name>
    <dbReference type="NCBI Taxonomy" id="553175"/>
    <lineage>
        <taxon>Bacteria</taxon>
        <taxon>Pseudomonadati</taxon>
        <taxon>Bacteroidota</taxon>
        <taxon>Bacteroidia</taxon>
        <taxon>Bacteroidales</taxon>
        <taxon>Porphyromonadaceae</taxon>
        <taxon>Porphyromonas</taxon>
    </lineage>
</organism>
<feature type="domain" description="RNA-binding S4" evidence="6">
    <location>
        <begin position="224"/>
        <end position="291"/>
    </location>
</feature>
<dbReference type="PROSITE" id="PS01149">
    <property type="entry name" value="PSI_RSU"/>
    <property type="match status" value="1"/>
</dbReference>
<feature type="compositionally biased region" description="Basic and acidic residues" evidence="5">
    <location>
        <begin position="178"/>
        <end position="187"/>
    </location>
</feature>
<accession>C3JBA6</accession>
<dbReference type="GO" id="GO:0003723">
    <property type="term" value="F:RNA binding"/>
    <property type="evidence" value="ECO:0007669"/>
    <property type="project" value="UniProtKB-KW"/>
</dbReference>
<name>C3JBA6_POREA</name>
<dbReference type="InterPro" id="IPR002942">
    <property type="entry name" value="S4_RNA-bd"/>
</dbReference>
<proteinExistence type="inferred from homology"/>
<dbReference type="Gene3D" id="3.10.290.10">
    <property type="entry name" value="RNA-binding S4 domain"/>
    <property type="match status" value="1"/>
</dbReference>
<dbReference type="SUPFAM" id="SSF55174">
    <property type="entry name" value="Alpha-L RNA-binding motif"/>
    <property type="match status" value="1"/>
</dbReference>
<dbReference type="Pfam" id="PF00849">
    <property type="entry name" value="PseudoU_synth_2"/>
    <property type="match status" value="1"/>
</dbReference>
<dbReference type="EC" id="5.4.99.-" evidence="4"/>
<evidence type="ECO:0000313" key="7">
    <source>
        <dbReference type="EMBL" id="EEN82529.1"/>
    </source>
</evidence>
<dbReference type="EMBL" id="ACNN01000025">
    <property type="protein sequence ID" value="EEN82529.1"/>
    <property type="molecule type" value="Genomic_DNA"/>
</dbReference>
<dbReference type="InterPro" id="IPR050343">
    <property type="entry name" value="RsuA_PseudoU_synthase"/>
</dbReference>
<dbReference type="CDD" id="cd00165">
    <property type="entry name" value="S4"/>
    <property type="match status" value="1"/>
</dbReference>
<dbReference type="AlphaFoldDB" id="C3JBA6"/>